<evidence type="ECO:0000313" key="12">
    <source>
        <dbReference type="EMBL" id="EDX75643.1"/>
    </source>
</evidence>
<sequence length="297" mass="32250">MTNDTGQITNRYWIGAIAVLGMLETAFLTVVEWLGKAAEICPTHGCQAVLESPYAQVFGLPLPLFGFLGYTTLLGVSLAPLAIKSLPSEWVQSSWLVMLAITTCMLVSSAYLMVVMLFIVKGICPYCIASALLSLTLFLWTAIGHDWQDIGQVTLTGLAVGLITFTGIVGVYTQVPSASANTGESSPPITHISGAAELRLARHLDTVGAKMYGAFTCPHCHEQKQLFGQAAFNQIDYIECHPRGKNAQPERCKAANIKGVPTWEIKGQFYSGVQPLERLADISGYQGSEAFKYEFPY</sequence>
<keyword evidence="9" id="KW-0676">Redox-active center</keyword>
<dbReference type="eggNOG" id="COG4243">
    <property type="taxonomic scope" value="Bacteria"/>
</dbReference>
<feature type="transmembrane region" description="Helical" evidence="10">
    <location>
        <begin position="95"/>
        <end position="119"/>
    </location>
</feature>
<dbReference type="CDD" id="cd12916">
    <property type="entry name" value="VKOR_1"/>
    <property type="match status" value="1"/>
</dbReference>
<dbReference type="PROSITE" id="PS51354">
    <property type="entry name" value="GLUTAREDOXIN_2"/>
    <property type="match status" value="1"/>
</dbReference>
<evidence type="ECO:0000256" key="7">
    <source>
        <dbReference type="ARBA" id="ARBA00023136"/>
    </source>
</evidence>
<dbReference type="GO" id="GO:0016491">
    <property type="term" value="F:oxidoreductase activity"/>
    <property type="evidence" value="ECO:0007669"/>
    <property type="project" value="UniProtKB-KW"/>
</dbReference>
<feature type="transmembrane region" description="Helical" evidence="10">
    <location>
        <begin position="62"/>
        <end position="83"/>
    </location>
</feature>
<accession>B4VQM7</accession>
<dbReference type="SUPFAM" id="SSF52833">
    <property type="entry name" value="Thioredoxin-like"/>
    <property type="match status" value="1"/>
</dbReference>
<dbReference type="InterPro" id="IPR044698">
    <property type="entry name" value="VKOR/LTO1"/>
</dbReference>
<feature type="domain" description="Vitamin K epoxide reductase" evidence="11">
    <location>
        <begin position="7"/>
        <end position="145"/>
    </location>
</feature>
<keyword evidence="3 10" id="KW-0812">Transmembrane</keyword>
<evidence type="ECO:0000256" key="10">
    <source>
        <dbReference type="SAM" id="Phobius"/>
    </source>
</evidence>
<evidence type="ECO:0000256" key="8">
    <source>
        <dbReference type="ARBA" id="ARBA00023157"/>
    </source>
</evidence>
<evidence type="ECO:0000256" key="3">
    <source>
        <dbReference type="ARBA" id="ARBA00022692"/>
    </source>
</evidence>
<gene>
    <name evidence="12" type="ORF">MC7420_6298</name>
</gene>
<dbReference type="EMBL" id="DS989848">
    <property type="protein sequence ID" value="EDX75643.1"/>
    <property type="molecule type" value="Genomic_DNA"/>
</dbReference>
<comment type="similarity">
    <text evidence="2">Belongs to the VKOR family.</text>
</comment>
<protein>
    <submittedName>
        <fullName evidence="12">Vitamin K epoxide reductase family</fullName>
    </submittedName>
</protein>
<dbReference type="InterPro" id="IPR036249">
    <property type="entry name" value="Thioredoxin-like_sf"/>
</dbReference>
<evidence type="ECO:0000256" key="6">
    <source>
        <dbReference type="ARBA" id="ARBA00023002"/>
    </source>
</evidence>
<proteinExistence type="inferred from homology"/>
<dbReference type="Pfam" id="PF07884">
    <property type="entry name" value="VKOR"/>
    <property type="match status" value="1"/>
</dbReference>
<dbReference type="OrthoDB" id="185994at2"/>
<keyword evidence="7 10" id="KW-0472">Membrane</keyword>
<keyword evidence="6" id="KW-0560">Oxidoreductase</keyword>
<feature type="transmembrane region" description="Helical" evidence="10">
    <location>
        <begin position="12"/>
        <end position="34"/>
    </location>
</feature>
<evidence type="ECO:0000256" key="5">
    <source>
        <dbReference type="ARBA" id="ARBA00022989"/>
    </source>
</evidence>
<dbReference type="PANTHER" id="PTHR34573">
    <property type="entry name" value="VKC DOMAIN-CONTAINING PROTEIN"/>
    <property type="match status" value="1"/>
</dbReference>
<evidence type="ECO:0000256" key="4">
    <source>
        <dbReference type="ARBA" id="ARBA00022719"/>
    </source>
</evidence>
<dbReference type="InterPro" id="IPR012932">
    <property type="entry name" value="VKOR"/>
</dbReference>
<organism evidence="12 13">
    <name type="scientific">Coleofasciculus chthonoplastes PCC 7420</name>
    <dbReference type="NCBI Taxonomy" id="118168"/>
    <lineage>
        <taxon>Bacteria</taxon>
        <taxon>Bacillati</taxon>
        <taxon>Cyanobacteriota</taxon>
        <taxon>Cyanophyceae</taxon>
        <taxon>Coleofasciculales</taxon>
        <taxon>Coleofasciculaceae</taxon>
        <taxon>Coleofasciculus</taxon>
    </lineage>
</organism>
<name>B4VQM7_9CYAN</name>
<comment type="subcellular location">
    <subcellularLocation>
        <location evidence="1">Membrane</location>
        <topology evidence="1">Multi-pass membrane protein</topology>
    </subcellularLocation>
</comment>
<keyword evidence="4" id="KW-0874">Quinone</keyword>
<feature type="transmembrane region" description="Helical" evidence="10">
    <location>
        <begin position="126"/>
        <end position="144"/>
    </location>
</feature>
<dbReference type="GO" id="GO:0048038">
    <property type="term" value="F:quinone binding"/>
    <property type="evidence" value="ECO:0007669"/>
    <property type="project" value="UniProtKB-KW"/>
</dbReference>
<evidence type="ECO:0000313" key="13">
    <source>
        <dbReference type="Proteomes" id="UP000003835"/>
    </source>
</evidence>
<dbReference type="RefSeq" id="WP_006100784.1">
    <property type="nucleotide sequence ID" value="NZ_DS989848.1"/>
</dbReference>
<dbReference type="Gene3D" id="3.40.30.10">
    <property type="entry name" value="Glutaredoxin"/>
    <property type="match status" value="1"/>
</dbReference>
<dbReference type="GO" id="GO:0016020">
    <property type="term" value="C:membrane"/>
    <property type="evidence" value="ECO:0007669"/>
    <property type="project" value="UniProtKB-SubCell"/>
</dbReference>
<keyword evidence="13" id="KW-1185">Reference proteome</keyword>
<keyword evidence="8" id="KW-1015">Disulfide bond</keyword>
<dbReference type="HOGENOM" id="CLU_047345_0_0_3"/>
<dbReference type="Proteomes" id="UP000003835">
    <property type="component" value="Unassembled WGS sequence"/>
</dbReference>
<evidence type="ECO:0000256" key="9">
    <source>
        <dbReference type="ARBA" id="ARBA00023284"/>
    </source>
</evidence>
<dbReference type="AlphaFoldDB" id="B4VQM7"/>
<evidence type="ECO:0000259" key="11">
    <source>
        <dbReference type="SMART" id="SM00756"/>
    </source>
</evidence>
<dbReference type="InterPro" id="IPR038354">
    <property type="entry name" value="VKOR_sf"/>
</dbReference>
<feature type="transmembrane region" description="Helical" evidence="10">
    <location>
        <begin position="150"/>
        <end position="172"/>
    </location>
</feature>
<evidence type="ECO:0000256" key="1">
    <source>
        <dbReference type="ARBA" id="ARBA00004141"/>
    </source>
</evidence>
<dbReference type="SMART" id="SM00756">
    <property type="entry name" value="VKc"/>
    <property type="match status" value="1"/>
</dbReference>
<keyword evidence="5 10" id="KW-1133">Transmembrane helix</keyword>
<dbReference type="STRING" id="118168.MC7420_6298"/>
<dbReference type="Gene3D" id="1.20.1440.130">
    <property type="entry name" value="VKOR domain"/>
    <property type="match status" value="1"/>
</dbReference>
<dbReference type="PANTHER" id="PTHR34573:SF1">
    <property type="entry name" value="VITAMIN K EPOXIDE REDUCTASE DOMAIN-CONTAINING PROTEIN"/>
    <property type="match status" value="1"/>
</dbReference>
<reference evidence="12 13" key="1">
    <citation type="submission" date="2008-07" db="EMBL/GenBank/DDBJ databases">
        <authorList>
            <person name="Tandeau de Marsac N."/>
            <person name="Ferriera S."/>
            <person name="Johnson J."/>
            <person name="Kravitz S."/>
            <person name="Beeson K."/>
            <person name="Sutton G."/>
            <person name="Rogers Y.-H."/>
            <person name="Friedman R."/>
            <person name="Frazier M."/>
            <person name="Venter J.C."/>
        </authorList>
    </citation>
    <scope>NUCLEOTIDE SEQUENCE [LARGE SCALE GENOMIC DNA]</scope>
    <source>
        <strain evidence="12 13">PCC 7420</strain>
    </source>
</reference>
<evidence type="ECO:0000256" key="2">
    <source>
        <dbReference type="ARBA" id="ARBA00006214"/>
    </source>
</evidence>